<evidence type="ECO:0000259" key="1">
    <source>
        <dbReference type="Pfam" id="PF07992"/>
    </source>
</evidence>
<dbReference type="Gene3D" id="3.50.50.60">
    <property type="entry name" value="FAD/NAD(P)-binding domain"/>
    <property type="match status" value="2"/>
</dbReference>
<accession>A0A6A9QFG3</accession>
<dbReference type="AlphaFoldDB" id="A0A6A9QFG3"/>
<evidence type="ECO:0000313" key="3">
    <source>
        <dbReference type="Proteomes" id="UP000440125"/>
    </source>
</evidence>
<dbReference type="InterPro" id="IPR036188">
    <property type="entry name" value="FAD/NAD-bd_sf"/>
</dbReference>
<evidence type="ECO:0000313" key="2">
    <source>
        <dbReference type="EMBL" id="MUM65015.1"/>
    </source>
</evidence>
<organism evidence="2 3">
    <name type="scientific">Acidianus infernus</name>
    <dbReference type="NCBI Taxonomy" id="12915"/>
    <lineage>
        <taxon>Archaea</taxon>
        <taxon>Thermoproteota</taxon>
        <taxon>Thermoprotei</taxon>
        <taxon>Sulfolobales</taxon>
        <taxon>Sulfolobaceae</taxon>
        <taxon>Acidianus</taxon>
    </lineage>
</organism>
<dbReference type="PANTHER" id="PTHR43755">
    <property type="match status" value="1"/>
</dbReference>
<dbReference type="Pfam" id="PF07992">
    <property type="entry name" value="Pyr_redox_2"/>
    <property type="match status" value="1"/>
</dbReference>
<gene>
    <name evidence="2" type="ORF">D1867_07120</name>
</gene>
<dbReference type="Proteomes" id="UP000440125">
    <property type="component" value="Unassembled WGS sequence"/>
</dbReference>
<dbReference type="InterPro" id="IPR023753">
    <property type="entry name" value="FAD/NAD-binding_dom"/>
</dbReference>
<dbReference type="RefSeq" id="WP_155863387.1">
    <property type="nucleotide sequence ID" value="NZ_WFIY01000004.1"/>
</dbReference>
<name>A0A6A9QFG3_ACIIN</name>
<dbReference type="EMBL" id="WFIY01000004">
    <property type="protein sequence ID" value="MUM65015.1"/>
    <property type="molecule type" value="Genomic_DNA"/>
</dbReference>
<comment type="caution">
    <text evidence="2">The sequence shown here is derived from an EMBL/GenBank/DDBJ whole genome shotgun (WGS) entry which is preliminary data.</text>
</comment>
<dbReference type="GO" id="GO:0016491">
    <property type="term" value="F:oxidoreductase activity"/>
    <property type="evidence" value="ECO:0007669"/>
    <property type="project" value="InterPro"/>
</dbReference>
<feature type="domain" description="FAD/NAD(P)-binding" evidence="1">
    <location>
        <begin position="3"/>
        <end position="294"/>
    </location>
</feature>
<protein>
    <submittedName>
        <fullName evidence="2">NAD(P)/FAD-dependent oxidoreductase</fullName>
    </submittedName>
</protein>
<dbReference type="PANTHER" id="PTHR43755:SF1">
    <property type="entry name" value="FAD-DEPENDENT PYRIDINE NUCLEOTIDE-DISULPHIDE OXIDOREDUCTASE"/>
    <property type="match status" value="1"/>
</dbReference>
<sequence length="382" mass="42721">MKKIVILGGGIGGTILANRLAKKLSSEINKGNVEITVLDKRDYHVYQPSQLLVALGIEDYDQLIRPERSLLEPSIKFYSGNKGDVRKIDLANHKVISADGTEYNYDYLIISTGSHLAWNEIKGYREHALSVWYLDDVLKIKQAIDSFKGGTIVINVARLPIKCPVAPVELTLILHDLLRKKGIRDKSRIIYTYPAPGVFGIKQANDLFTEMFKERGIEIVSNYVVDYVENNTLVSQSGEKIKFDLLLGVPPHKGADVLSGLEIADRRNWIDVDKYTLNVKGYDNVYAIGDATSLPISKSGSVAHFESGPVAENIVHDILGTSGKVLYDGSVFCFCVGGIGTSSYIRYNYDYVLPVVTPTKTIWWMKLMYDRMYWSLTARAVI</sequence>
<dbReference type="SUPFAM" id="SSF51905">
    <property type="entry name" value="FAD/NAD(P)-binding domain"/>
    <property type="match status" value="2"/>
</dbReference>
<proteinExistence type="predicted"/>
<dbReference type="InterPro" id="IPR052541">
    <property type="entry name" value="SQRD"/>
</dbReference>
<keyword evidence="3" id="KW-1185">Reference proteome</keyword>
<dbReference type="OrthoDB" id="38899at2157"/>
<reference evidence="2 3" key="1">
    <citation type="submission" date="2019-10" db="EMBL/GenBank/DDBJ databases">
        <title>Genome Sequences from Six Type Strain Members of the Archaeal Family Sulfolobaceae: Acidianus ambivalens, Acidianus infernus, Metallosphaera prunae, Stygiolobus azoricus, Sulfolobus metallicus, and Sulfurisphaera ohwakuensis.</title>
        <authorList>
            <person name="Counts J.A."/>
            <person name="Kelly R.M."/>
        </authorList>
    </citation>
    <scope>NUCLEOTIDE SEQUENCE [LARGE SCALE GENOMIC DNA]</scope>
    <source>
        <strain evidence="2 3">DSM 3191</strain>
    </source>
</reference>